<protein>
    <submittedName>
        <fullName evidence="1">Uncharacterized protein</fullName>
    </submittedName>
</protein>
<evidence type="ECO:0000313" key="2">
    <source>
        <dbReference type="Proteomes" id="UP000230423"/>
    </source>
</evidence>
<gene>
    <name evidence="1" type="ORF">TELCIR_21290</name>
</gene>
<dbReference type="EMBL" id="KZ366392">
    <property type="protein sequence ID" value="PIO57303.1"/>
    <property type="molecule type" value="Genomic_DNA"/>
</dbReference>
<accession>A0A2G9TH56</accession>
<evidence type="ECO:0000313" key="1">
    <source>
        <dbReference type="EMBL" id="PIO57303.1"/>
    </source>
</evidence>
<organism evidence="1 2">
    <name type="scientific">Teladorsagia circumcincta</name>
    <name type="common">Brown stomach worm</name>
    <name type="synonym">Ostertagia circumcincta</name>
    <dbReference type="NCBI Taxonomy" id="45464"/>
    <lineage>
        <taxon>Eukaryota</taxon>
        <taxon>Metazoa</taxon>
        <taxon>Ecdysozoa</taxon>
        <taxon>Nematoda</taxon>
        <taxon>Chromadorea</taxon>
        <taxon>Rhabditida</taxon>
        <taxon>Rhabditina</taxon>
        <taxon>Rhabditomorpha</taxon>
        <taxon>Strongyloidea</taxon>
        <taxon>Trichostrongylidae</taxon>
        <taxon>Teladorsagia</taxon>
    </lineage>
</organism>
<reference evidence="1 2" key="1">
    <citation type="submission" date="2015-09" db="EMBL/GenBank/DDBJ databases">
        <title>Draft genome of the parasitic nematode Teladorsagia circumcincta isolate WARC Sus (inbred).</title>
        <authorList>
            <person name="Mitreva M."/>
        </authorList>
    </citation>
    <scope>NUCLEOTIDE SEQUENCE [LARGE SCALE GENOMIC DNA]</scope>
    <source>
        <strain evidence="1 2">S</strain>
    </source>
</reference>
<keyword evidence="2" id="KW-1185">Reference proteome</keyword>
<proteinExistence type="predicted"/>
<name>A0A2G9TH56_TELCI</name>
<sequence>MVSAIGLKVKDALKSAEQVTVMPEVINEDYVKVAITAFGSNSCDQGNNGLPSLNAINLPLFDAIVDVQSTENFGSSDAKKEIMGM</sequence>
<dbReference type="Proteomes" id="UP000230423">
    <property type="component" value="Unassembled WGS sequence"/>
</dbReference>
<dbReference type="AlphaFoldDB" id="A0A2G9TH56"/>